<dbReference type="PANTHER" id="PTHR22642">
    <property type="entry name" value="IMIDAZOLONEPROPIONASE"/>
    <property type="match status" value="1"/>
</dbReference>
<keyword evidence="4" id="KW-1185">Reference proteome</keyword>
<dbReference type="InterPro" id="IPR032466">
    <property type="entry name" value="Metal_Hydrolase"/>
</dbReference>
<dbReference type="PANTHER" id="PTHR22642:SF2">
    <property type="entry name" value="PROTEIN LONG AFTER FAR-RED 3"/>
    <property type="match status" value="1"/>
</dbReference>
<dbReference type="AlphaFoldDB" id="A0A2P8DT03"/>
<organism evidence="3 4">
    <name type="scientific">Murinocardiopsis flavida</name>
    <dbReference type="NCBI Taxonomy" id="645275"/>
    <lineage>
        <taxon>Bacteria</taxon>
        <taxon>Bacillati</taxon>
        <taxon>Actinomycetota</taxon>
        <taxon>Actinomycetes</taxon>
        <taxon>Streptosporangiales</taxon>
        <taxon>Nocardiopsidaceae</taxon>
        <taxon>Murinocardiopsis</taxon>
    </lineage>
</organism>
<gene>
    <name evidence="3" type="ORF">CLV63_102453</name>
</gene>
<comment type="caution">
    <text evidence="3">The sequence shown here is derived from an EMBL/GenBank/DDBJ whole genome shotgun (WGS) entry which is preliminary data.</text>
</comment>
<dbReference type="Gene3D" id="2.30.40.10">
    <property type="entry name" value="Urease, subunit C, domain 1"/>
    <property type="match status" value="1"/>
</dbReference>
<dbReference type="InterPro" id="IPR011059">
    <property type="entry name" value="Metal-dep_hydrolase_composite"/>
</dbReference>
<dbReference type="GO" id="GO:0016810">
    <property type="term" value="F:hydrolase activity, acting on carbon-nitrogen (but not peptide) bonds"/>
    <property type="evidence" value="ECO:0007669"/>
    <property type="project" value="InterPro"/>
</dbReference>
<dbReference type="SUPFAM" id="SSF51338">
    <property type="entry name" value="Composite domain of metallo-dependent hydrolases"/>
    <property type="match status" value="1"/>
</dbReference>
<accession>A0A2P8DT03</accession>
<dbReference type="SUPFAM" id="SSF51556">
    <property type="entry name" value="Metallo-dependent hydrolases"/>
    <property type="match status" value="1"/>
</dbReference>
<dbReference type="RefSeq" id="WP_106581652.1">
    <property type="nucleotide sequence ID" value="NZ_PYGA01000002.1"/>
</dbReference>
<feature type="domain" description="Amidohydrolase 3" evidence="2">
    <location>
        <begin position="57"/>
        <end position="536"/>
    </location>
</feature>
<proteinExistence type="predicted"/>
<dbReference type="OrthoDB" id="3173428at2"/>
<feature type="region of interest" description="Disordered" evidence="1">
    <location>
        <begin position="169"/>
        <end position="188"/>
    </location>
</feature>
<evidence type="ECO:0000313" key="3">
    <source>
        <dbReference type="EMBL" id="PSL00325.1"/>
    </source>
</evidence>
<dbReference type="Gene3D" id="3.10.310.70">
    <property type="match status" value="1"/>
</dbReference>
<dbReference type="Pfam" id="PF07969">
    <property type="entry name" value="Amidohydro_3"/>
    <property type="match status" value="1"/>
</dbReference>
<protein>
    <recommendedName>
        <fullName evidence="2">Amidohydrolase 3 domain-containing protein</fullName>
    </recommendedName>
</protein>
<dbReference type="Proteomes" id="UP000240542">
    <property type="component" value="Unassembled WGS sequence"/>
</dbReference>
<evidence type="ECO:0000259" key="2">
    <source>
        <dbReference type="Pfam" id="PF07969"/>
    </source>
</evidence>
<sequence length="539" mass="58872">MNEQVNGQADEQVFVNAKVFTAESETDFASAFRISGGVIDWVGDAAELSGAARRRARDLGGRTVLPGLLDMHLHPALMADTADATECLPPRVGSLDGLVDALRANPARGAGDGAWIIGTGYDETKYPEGRSPTAADLDRVSTGRPVMVWRADRHSAVCNTRALELAGITAQTPDPPGARFERDASGRPNGILTEREATLAVSRHIPRRGVSEREYLLSAVGERLFRRGIVGVCDLLATAMPDPLALYRSVAARTPFPHSALFLGWDPESPLEDLRGDEREGPVYVGGVKVLMDGTYSNRTAWVCTPYPESADHGMRTITDADLRAAADWARRNEVQLAVHAMGDRAIAHVVEAFGDQEPWLDGRPSVRIEHATLMSPALVGRLRKARMTFGIATHTIFLYSEYEAYEHNLRPDQVPDAYPIRSLYREVESLALSSDCPATAWSEADDPFVSIEAAVRRRAYTGADIGQAAAVTVPQAVLLYTARAARLTRLAGLGRIAPGHHACFVVLGDDVFTVPEDEISRVRVEETWFRGQRVYRRP</sequence>
<name>A0A2P8DT03_9ACTN</name>
<dbReference type="EMBL" id="PYGA01000002">
    <property type="protein sequence ID" value="PSL00325.1"/>
    <property type="molecule type" value="Genomic_DNA"/>
</dbReference>
<reference evidence="3 4" key="1">
    <citation type="submission" date="2018-03" db="EMBL/GenBank/DDBJ databases">
        <title>Genomic Encyclopedia of Archaeal and Bacterial Type Strains, Phase II (KMG-II): from individual species to whole genera.</title>
        <authorList>
            <person name="Goeker M."/>
        </authorList>
    </citation>
    <scope>NUCLEOTIDE SEQUENCE [LARGE SCALE GENOMIC DNA]</scope>
    <source>
        <strain evidence="3 4">DSM 45312</strain>
    </source>
</reference>
<dbReference type="InterPro" id="IPR013108">
    <property type="entry name" value="Amidohydro_3"/>
</dbReference>
<evidence type="ECO:0000313" key="4">
    <source>
        <dbReference type="Proteomes" id="UP000240542"/>
    </source>
</evidence>
<dbReference type="Gene3D" id="3.20.20.140">
    <property type="entry name" value="Metal-dependent hydrolases"/>
    <property type="match status" value="1"/>
</dbReference>
<evidence type="ECO:0000256" key="1">
    <source>
        <dbReference type="SAM" id="MobiDB-lite"/>
    </source>
</evidence>